<reference evidence="1" key="1">
    <citation type="submission" date="2021-02" db="EMBL/GenBank/DDBJ databases">
        <authorList>
            <person name="Nowell W R."/>
        </authorList>
    </citation>
    <scope>NUCLEOTIDE SEQUENCE</scope>
</reference>
<evidence type="ECO:0000313" key="1">
    <source>
        <dbReference type="EMBL" id="CAF3458242.1"/>
    </source>
</evidence>
<gene>
    <name evidence="1" type="ORF">KIK155_LOCUS12893</name>
</gene>
<sequence length="425" mass="47354">MIIQPQTENPPQPKIKEKVLTIKLKGIIQVKRSYEHISSENVTGENIINTTNDKNIKRKTSNNKNFLNTNVYSKDTQLPLETESAFDSESTINNNINDIGLQRLDQPQNFETESCLNQIVVTAEIHNNPDYESILITSNEIYNENPSNTGTDISVAIDSPAIINDLNTVNTVDTLESINLTNNQAPTPDCFRFKRVKIGNHECTFDASSPYVRFSEDIVFSLIDQFSDQIQSGSYVSFNQIYCDVSIIFEGYGHGTNDVMGVNIGSLLNKKSFITSHLNADTNKRDCLFRAIGYVTIRSEKMKNAAKGAEGLNIRAHEIGAKARLLSLKCELPLEIAATPVHLEKIALKLDIRIVDLIYAAWGCLSYVTNLLLHSGDCLGKCKFCLSTTCDAPPDNEQNNELDRQNDDEINIALNIPQPSISCDN</sequence>
<feature type="non-terminal residue" evidence="1">
    <location>
        <position position="1"/>
    </location>
</feature>
<comment type="caution">
    <text evidence="1">The sequence shown here is derived from an EMBL/GenBank/DDBJ whole genome shotgun (WGS) entry which is preliminary data.</text>
</comment>
<dbReference type="EMBL" id="CAJNYV010002158">
    <property type="protein sequence ID" value="CAF3458242.1"/>
    <property type="molecule type" value="Genomic_DNA"/>
</dbReference>
<protein>
    <submittedName>
        <fullName evidence="1">Uncharacterized protein</fullName>
    </submittedName>
</protein>
<accession>A0A818EFY3</accession>
<dbReference type="Proteomes" id="UP000663865">
    <property type="component" value="Unassembled WGS sequence"/>
</dbReference>
<organism evidence="1 2">
    <name type="scientific">Rotaria socialis</name>
    <dbReference type="NCBI Taxonomy" id="392032"/>
    <lineage>
        <taxon>Eukaryota</taxon>
        <taxon>Metazoa</taxon>
        <taxon>Spiralia</taxon>
        <taxon>Gnathifera</taxon>
        <taxon>Rotifera</taxon>
        <taxon>Eurotatoria</taxon>
        <taxon>Bdelloidea</taxon>
        <taxon>Philodinida</taxon>
        <taxon>Philodinidae</taxon>
        <taxon>Rotaria</taxon>
    </lineage>
</organism>
<name>A0A818EFY3_9BILA</name>
<dbReference type="AlphaFoldDB" id="A0A818EFY3"/>
<proteinExistence type="predicted"/>
<evidence type="ECO:0000313" key="2">
    <source>
        <dbReference type="Proteomes" id="UP000663865"/>
    </source>
</evidence>